<evidence type="ECO:0000313" key="3">
    <source>
        <dbReference type="EMBL" id="KPV44206.1"/>
    </source>
</evidence>
<dbReference type="Gene3D" id="1.50.10.10">
    <property type="match status" value="1"/>
</dbReference>
<evidence type="ECO:0000313" key="4">
    <source>
        <dbReference type="Proteomes" id="UP000050515"/>
    </source>
</evidence>
<gene>
    <name evidence="3" type="ORF">SE19_08835</name>
</gene>
<name>A0A0P9CMQ9_9ARCH</name>
<reference evidence="3 4" key="1">
    <citation type="submission" date="2015-09" db="EMBL/GenBank/DDBJ databases">
        <title>Draft genome sequence of Acidiplasma aeolicum DSM 18409.</title>
        <authorList>
            <person name="Hemp J."/>
        </authorList>
    </citation>
    <scope>NUCLEOTIDE SEQUENCE [LARGE SCALE GENOMIC DNA]</scope>
    <source>
        <strain evidence="3 4">V</strain>
    </source>
</reference>
<dbReference type="PANTHER" id="PTHR10569">
    <property type="entry name" value="GLYCOGEN DEBRANCHING ENZYME"/>
    <property type="match status" value="1"/>
</dbReference>
<dbReference type="AlphaFoldDB" id="A0A0P9CMQ9"/>
<dbReference type="InterPro" id="IPR032790">
    <property type="entry name" value="GDE_C"/>
</dbReference>
<feature type="domain" description="Glycogen debranching enzyme C-terminal" evidence="1">
    <location>
        <begin position="265"/>
        <end position="587"/>
    </location>
</feature>
<dbReference type="EMBL" id="LJCQ01000426">
    <property type="protein sequence ID" value="KPV44206.1"/>
    <property type="molecule type" value="Genomic_DNA"/>
</dbReference>
<dbReference type="Pfam" id="PF12439">
    <property type="entry name" value="GDE_N"/>
    <property type="match status" value="1"/>
</dbReference>
<proteinExistence type="predicted"/>
<evidence type="ECO:0000259" key="1">
    <source>
        <dbReference type="Pfam" id="PF06202"/>
    </source>
</evidence>
<dbReference type="PATRIC" id="fig|507754.4.peg.1056"/>
<feature type="domain" description="Glycogen debranching enzyme bacterial and archaeal type N-terminal" evidence="2">
    <location>
        <begin position="6"/>
        <end position="210"/>
    </location>
</feature>
<dbReference type="InterPro" id="IPR012341">
    <property type="entry name" value="6hp_glycosidase-like_sf"/>
</dbReference>
<sequence>MDYNYEWIIANKNASYSSSSASFANLRTYHGIFVKNINENYDRMVMLSKFFEEFEFNSDRINLDSNYYPGTVFPDGRKYLSDLNDDPYPQFVYSSQNFKIKKSIIMHPLKDVLIIKYEMDPEPEIARFYPLLSFRNSNDIIRKGDRIFVWQKNGKFVHFSSVQNNLWIGSDGNFITDNLWYYNFQYPVEIERGSHYEEDLYLPGHFELRHPGKNIEITIHSDASYAGESFDDTLKEYIKSRYKIRSNRINIKNMYEKANIFLLKNNIIAGYYWFGPWGRDTFISLPGLALIPGRYELARDILFTYMRQMKNGIIPKTMAGEYDAADVSLWFIYAVYKYYEYTKDVNTIRHFMPAIKEIIDGYIRGNDYYFMENNLIKLKMGKLTWMDAEYNNIIFTPRSGMPVEINALWYNALKTYEFLCNEVSIGYDDSYKNIYKYIEKNFENLYMHDGKIYDVLPDDFKLRPNFIFAFSLPFPVLNNFNKYKNQVDKYLITPYGLRTLSPEDPDYIPVYTGDRLHRDRAYHNGIIWPWLAGPYITAAVRSGNSASDLLDYFSSLYNMRKIPELFDDDGTPKGCILQAWSYGELIRSYFEDLGGN</sequence>
<dbReference type="GO" id="GO:0004134">
    <property type="term" value="F:4-alpha-glucanotransferase activity"/>
    <property type="evidence" value="ECO:0007669"/>
    <property type="project" value="InterPro"/>
</dbReference>
<evidence type="ECO:0008006" key="5">
    <source>
        <dbReference type="Google" id="ProtNLM"/>
    </source>
</evidence>
<dbReference type="Proteomes" id="UP000050515">
    <property type="component" value="Unassembled WGS sequence"/>
</dbReference>
<dbReference type="Pfam" id="PF06202">
    <property type="entry name" value="GDE_C"/>
    <property type="match status" value="1"/>
</dbReference>
<comment type="caution">
    <text evidence="3">The sequence shown here is derived from an EMBL/GenBank/DDBJ whole genome shotgun (WGS) entry which is preliminary data.</text>
</comment>
<dbReference type="InterPro" id="IPR010401">
    <property type="entry name" value="AGL/Gdb1"/>
</dbReference>
<dbReference type="InterPro" id="IPR024742">
    <property type="entry name" value="Glycogen_debranch_N"/>
</dbReference>
<dbReference type="GO" id="GO:0004135">
    <property type="term" value="F:amylo-alpha-1,6-glucosidase activity"/>
    <property type="evidence" value="ECO:0007669"/>
    <property type="project" value="InterPro"/>
</dbReference>
<accession>A0A0P9CMQ9</accession>
<protein>
    <recommendedName>
        <fullName evidence="5">Glycogen debranching protein</fullName>
    </recommendedName>
</protein>
<dbReference type="SUPFAM" id="SSF48208">
    <property type="entry name" value="Six-hairpin glycosidases"/>
    <property type="match status" value="1"/>
</dbReference>
<dbReference type="GO" id="GO:0005980">
    <property type="term" value="P:glycogen catabolic process"/>
    <property type="evidence" value="ECO:0007669"/>
    <property type="project" value="InterPro"/>
</dbReference>
<dbReference type="NCBIfam" id="TIGR01561">
    <property type="entry name" value="gde_arch"/>
    <property type="match status" value="1"/>
</dbReference>
<dbReference type="InterPro" id="IPR008928">
    <property type="entry name" value="6-hairpin_glycosidase_sf"/>
</dbReference>
<organism evidence="3 4">
    <name type="scientific">Acidiplasma aeolicum</name>
    <dbReference type="NCBI Taxonomy" id="507754"/>
    <lineage>
        <taxon>Archaea</taxon>
        <taxon>Methanobacteriati</taxon>
        <taxon>Thermoplasmatota</taxon>
        <taxon>Thermoplasmata</taxon>
        <taxon>Thermoplasmatales</taxon>
        <taxon>Ferroplasmaceae</taxon>
        <taxon>Acidiplasma</taxon>
    </lineage>
</organism>
<dbReference type="InterPro" id="IPR006451">
    <property type="entry name" value="Glycogen_debranch_arc"/>
</dbReference>
<dbReference type="RefSeq" id="WP_054964542.1">
    <property type="nucleotide sequence ID" value="NZ_JBBYJF010000004.1"/>
</dbReference>
<dbReference type="PANTHER" id="PTHR10569:SF2">
    <property type="entry name" value="GLYCOGEN DEBRANCHING ENZYME"/>
    <property type="match status" value="1"/>
</dbReference>
<evidence type="ECO:0000259" key="2">
    <source>
        <dbReference type="Pfam" id="PF12439"/>
    </source>
</evidence>